<comment type="caution">
    <text evidence="1">The sequence shown here is derived from an EMBL/GenBank/DDBJ whole genome shotgun (WGS) entry which is preliminary data.</text>
</comment>
<dbReference type="Proteomes" id="UP000826656">
    <property type="component" value="Unassembled WGS sequence"/>
</dbReference>
<gene>
    <name evidence="1" type="ORF">KY290_033949</name>
</gene>
<accession>A0ABQ7U1U2</accession>
<evidence type="ECO:0000313" key="1">
    <source>
        <dbReference type="EMBL" id="KAH0740906.1"/>
    </source>
</evidence>
<organism evidence="1 2">
    <name type="scientific">Solanum tuberosum</name>
    <name type="common">Potato</name>
    <dbReference type="NCBI Taxonomy" id="4113"/>
    <lineage>
        <taxon>Eukaryota</taxon>
        <taxon>Viridiplantae</taxon>
        <taxon>Streptophyta</taxon>
        <taxon>Embryophyta</taxon>
        <taxon>Tracheophyta</taxon>
        <taxon>Spermatophyta</taxon>
        <taxon>Magnoliopsida</taxon>
        <taxon>eudicotyledons</taxon>
        <taxon>Gunneridae</taxon>
        <taxon>Pentapetalae</taxon>
        <taxon>asterids</taxon>
        <taxon>lamiids</taxon>
        <taxon>Solanales</taxon>
        <taxon>Solanaceae</taxon>
        <taxon>Solanoideae</taxon>
        <taxon>Solaneae</taxon>
        <taxon>Solanum</taxon>
    </lineage>
</organism>
<name>A0ABQ7U1U2_SOLTU</name>
<evidence type="ECO:0000313" key="2">
    <source>
        <dbReference type="Proteomes" id="UP000826656"/>
    </source>
</evidence>
<keyword evidence="2" id="KW-1185">Reference proteome</keyword>
<evidence type="ECO:0008006" key="3">
    <source>
        <dbReference type="Google" id="ProtNLM"/>
    </source>
</evidence>
<sequence length="161" mass="18686">MHNPTMQTPRYETPLHQILGYRAPLIPFQIPPYQMPSSQKPPLPYQQPTYPVHNFETLTQPHICKNLFNVAKKPIKIYASLAESFDQLYKRVKIVGHVTLIPAKNLVTQSKGYDPNEICDYHSGMKGHTTETCRDLRDKIQQLIEAIFIYWTNLVPKEPQQ</sequence>
<dbReference type="EMBL" id="JAIVGD010000026">
    <property type="protein sequence ID" value="KAH0740906.1"/>
    <property type="molecule type" value="Genomic_DNA"/>
</dbReference>
<proteinExistence type="predicted"/>
<protein>
    <recommendedName>
        <fullName evidence="3">Gag-pro-like protein</fullName>
    </recommendedName>
</protein>
<reference evidence="1 2" key="1">
    <citation type="journal article" date="2021" name="bioRxiv">
        <title>Chromosome-scale and haplotype-resolved genome assembly of a tetraploid potato cultivar.</title>
        <authorList>
            <person name="Sun H."/>
            <person name="Jiao W.-B."/>
            <person name="Krause K."/>
            <person name="Campoy J.A."/>
            <person name="Goel M."/>
            <person name="Folz-Donahue K."/>
            <person name="Kukat C."/>
            <person name="Huettel B."/>
            <person name="Schneeberger K."/>
        </authorList>
    </citation>
    <scope>NUCLEOTIDE SEQUENCE [LARGE SCALE GENOMIC DNA]</scope>
    <source>
        <strain evidence="1">SolTubOtavaFocal</strain>
        <tissue evidence="1">Leaves</tissue>
    </source>
</reference>